<name>A0A0N4ZQU4_PARTI</name>
<accession>A0A0N4ZQU4</accession>
<dbReference type="AlphaFoldDB" id="A0A0N4ZQU4"/>
<evidence type="ECO:0000313" key="3">
    <source>
        <dbReference type="WBParaSite" id="PTRK_0001088500.1"/>
    </source>
</evidence>
<proteinExistence type="predicted"/>
<evidence type="ECO:0000256" key="1">
    <source>
        <dbReference type="SAM" id="Coils"/>
    </source>
</evidence>
<keyword evidence="1" id="KW-0175">Coiled coil</keyword>
<feature type="coiled-coil region" evidence="1">
    <location>
        <begin position="192"/>
        <end position="254"/>
    </location>
</feature>
<protein>
    <submittedName>
        <fullName evidence="3">Viral a-type inclusion protein</fullName>
    </submittedName>
</protein>
<evidence type="ECO:0000313" key="2">
    <source>
        <dbReference type="Proteomes" id="UP000038045"/>
    </source>
</evidence>
<organism evidence="2 3">
    <name type="scientific">Parastrongyloides trichosuri</name>
    <name type="common">Possum-specific nematode worm</name>
    <dbReference type="NCBI Taxonomy" id="131310"/>
    <lineage>
        <taxon>Eukaryota</taxon>
        <taxon>Metazoa</taxon>
        <taxon>Ecdysozoa</taxon>
        <taxon>Nematoda</taxon>
        <taxon>Chromadorea</taxon>
        <taxon>Rhabditida</taxon>
        <taxon>Tylenchina</taxon>
        <taxon>Panagrolaimomorpha</taxon>
        <taxon>Strongyloidoidea</taxon>
        <taxon>Strongyloididae</taxon>
        <taxon>Parastrongyloides</taxon>
    </lineage>
</organism>
<dbReference type="Proteomes" id="UP000038045">
    <property type="component" value="Unplaced"/>
</dbReference>
<keyword evidence="2" id="KW-1185">Reference proteome</keyword>
<feature type="coiled-coil region" evidence="1">
    <location>
        <begin position="91"/>
        <end position="160"/>
    </location>
</feature>
<reference evidence="3" key="1">
    <citation type="submission" date="2017-02" db="UniProtKB">
        <authorList>
            <consortium name="WormBaseParasite"/>
        </authorList>
    </citation>
    <scope>IDENTIFICATION</scope>
</reference>
<sequence>METSSTYEYEKYVDKNNLFTSKIKELGEQSIGPDCDVKDLIITELNKKIQKFETDITNEKKSNELKCNEIKKFKNKVANQKDDNRGKDRKIVKLRKVINTLEKKINEQKESNNSLNKKILELNKSIKKQTEQNDMKDQNVVELKKTIEHLNEEMKNMDSEGYKDKKIIELTKENKSLKEERMNDHVTDCKQIIELIEKNKALEKQNITLLKDNQILKEKILNQRNEIKSLNKKLVELARLKRKIKKENESQQNNVFTDSEIYDLKEKINNLAIKINNFYDPSTNTRILEQNKSSKK</sequence>
<dbReference type="WBParaSite" id="PTRK_0001088500.1">
    <property type="protein sequence ID" value="PTRK_0001088500.1"/>
    <property type="gene ID" value="PTRK_0001088500"/>
</dbReference>